<protein>
    <submittedName>
        <fullName evidence="1">Uncharacterized protein</fullName>
    </submittedName>
</protein>
<name>A0A1I1IPS5_9ACTN</name>
<evidence type="ECO:0000313" key="1">
    <source>
        <dbReference type="EMBL" id="SFC37931.1"/>
    </source>
</evidence>
<proteinExistence type="predicted"/>
<dbReference type="AlphaFoldDB" id="A0A1I1IPS5"/>
<keyword evidence="2" id="KW-1185">Reference proteome</keyword>
<reference evidence="2" key="1">
    <citation type="submission" date="2016-10" db="EMBL/GenBank/DDBJ databases">
        <authorList>
            <person name="Varghese N."/>
            <person name="Submissions S."/>
        </authorList>
    </citation>
    <scope>NUCLEOTIDE SEQUENCE [LARGE SCALE GENOMIC DNA]</scope>
    <source>
        <strain evidence="2">DSM 45962</strain>
    </source>
</reference>
<dbReference type="EMBL" id="FOMD01000001">
    <property type="protein sequence ID" value="SFC37931.1"/>
    <property type="molecule type" value="Genomic_DNA"/>
</dbReference>
<organism evidence="1 2">
    <name type="scientific">Klenkia taihuensis</name>
    <dbReference type="NCBI Taxonomy" id="1225127"/>
    <lineage>
        <taxon>Bacteria</taxon>
        <taxon>Bacillati</taxon>
        <taxon>Actinomycetota</taxon>
        <taxon>Actinomycetes</taxon>
        <taxon>Geodermatophilales</taxon>
        <taxon>Geodermatophilaceae</taxon>
        <taxon>Klenkia</taxon>
    </lineage>
</organism>
<gene>
    <name evidence="1" type="ORF">SAMN05661030_0823</name>
</gene>
<accession>A0A1I1IPS5</accession>
<sequence>MGVRYRVQRTYELTGRGPAALGWLEDGEIPFSASTLQVEGTATVVRIRSREMHSSSTEDGELLGIFLHPEDADLVTAGTVLVGPTD</sequence>
<evidence type="ECO:0000313" key="2">
    <source>
        <dbReference type="Proteomes" id="UP000199022"/>
    </source>
</evidence>
<dbReference type="Proteomes" id="UP000199022">
    <property type="component" value="Unassembled WGS sequence"/>
</dbReference>